<dbReference type="Pfam" id="PF07670">
    <property type="entry name" value="Gate"/>
    <property type="match status" value="1"/>
</dbReference>
<gene>
    <name evidence="3" type="ORF">DKZ56_04440</name>
</gene>
<keyword evidence="1" id="KW-0812">Transmembrane</keyword>
<dbReference type="EMBL" id="CP036528">
    <property type="protein sequence ID" value="QBK25170.1"/>
    <property type="molecule type" value="Genomic_DNA"/>
</dbReference>
<feature type="transmembrane region" description="Helical" evidence="1">
    <location>
        <begin position="428"/>
        <end position="449"/>
    </location>
</feature>
<dbReference type="InterPro" id="IPR011642">
    <property type="entry name" value="Gate_dom"/>
</dbReference>
<keyword evidence="4" id="KW-1185">Reference proteome</keyword>
<feature type="domain" description="Nucleoside transporter/FeoB GTPase Gate" evidence="2">
    <location>
        <begin position="134"/>
        <end position="232"/>
    </location>
</feature>
<dbReference type="KEGG" id="uth:DKZ56_04440"/>
<keyword evidence="1" id="KW-1133">Transmembrane helix</keyword>
<accession>A0A4V1A2W5</accession>
<feature type="transmembrane region" description="Helical" evidence="1">
    <location>
        <begin position="49"/>
        <end position="70"/>
    </location>
</feature>
<name>A0A4V1A2W5_9BACL</name>
<feature type="transmembrane region" description="Helical" evidence="1">
    <location>
        <begin position="7"/>
        <end position="29"/>
    </location>
</feature>
<dbReference type="AlphaFoldDB" id="A0A4V1A2W5"/>
<evidence type="ECO:0000313" key="3">
    <source>
        <dbReference type="EMBL" id="QBK25170.1"/>
    </source>
</evidence>
<keyword evidence="1" id="KW-0472">Membrane</keyword>
<evidence type="ECO:0000256" key="1">
    <source>
        <dbReference type="SAM" id="Phobius"/>
    </source>
</evidence>
<proteinExistence type="predicted"/>
<evidence type="ECO:0000313" key="4">
    <source>
        <dbReference type="Proteomes" id="UP000291151"/>
    </source>
</evidence>
<feature type="transmembrane region" description="Helical" evidence="1">
    <location>
        <begin position="317"/>
        <end position="339"/>
    </location>
</feature>
<feature type="transmembrane region" description="Helical" evidence="1">
    <location>
        <begin position="367"/>
        <end position="388"/>
    </location>
</feature>
<organism evidence="3 4">
    <name type="scientific">Ureibacillus thermophilus</name>
    <dbReference type="NCBI Taxonomy" id="367743"/>
    <lineage>
        <taxon>Bacteria</taxon>
        <taxon>Bacillati</taxon>
        <taxon>Bacillota</taxon>
        <taxon>Bacilli</taxon>
        <taxon>Bacillales</taxon>
        <taxon>Caryophanaceae</taxon>
        <taxon>Ureibacillus</taxon>
    </lineage>
</organism>
<feature type="transmembrane region" description="Helical" evidence="1">
    <location>
        <begin position="241"/>
        <end position="260"/>
    </location>
</feature>
<evidence type="ECO:0000259" key="2">
    <source>
        <dbReference type="Pfam" id="PF07670"/>
    </source>
</evidence>
<sequence length="450" mass="50088">MKKKFHPYIWLLFICLSVLGIFLFIIPVNTPDGLKVPIALLANGLSGKVVSFIHWFAYIVFIIAAVGSIVMHFIPQSGKVTIFDTLFRTRLFWTIMRVLAVIFATLYLFRIGPEAFTSENTSGLLLNPDGGLVTMMFPLFLFAGLLLPLLTDFGLLEFFGSMMVKIMRPIFKIPGRAAIDCLASWVGDGTIGVLLTSRQYEESNYTAREAATIATTFSVVSITFCFVIVETVNLGQYFLQFYGTVILVGLILAVIMPRIYPLRNKPDTYFDGSSPEGHREDVPEGFNVFTFGLKNALEKAESNQNLLKVAGSGFRNVLEMWIAITPVIMSFGTIALILAEYTSFFKVLGMPFEPILQLFQIPYAEDAAQTMIIGFADMLLPSILGAGIESELTRFFIATVSVTQLIYMSEVGGLILGTKLPLKLWDLFMIFLIRTIISIPIVALIAHFIF</sequence>
<feature type="transmembrane region" description="Helical" evidence="1">
    <location>
        <begin position="210"/>
        <end position="229"/>
    </location>
</feature>
<feature type="transmembrane region" description="Helical" evidence="1">
    <location>
        <begin position="395"/>
        <end position="416"/>
    </location>
</feature>
<feature type="transmembrane region" description="Helical" evidence="1">
    <location>
        <begin position="132"/>
        <end position="159"/>
    </location>
</feature>
<protein>
    <submittedName>
        <fullName evidence="3">YjiH family protein</fullName>
    </submittedName>
</protein>
<reference evidence="3 4" key="1">
    <citation type="submission" date="2019-02" db="EMBL/GenBank/DDBJ databases">
        <title>Ureibacillus thermophilus.</title>
        <authorList>
            <person name="Sunny J.S."/>
            <person name="Natarajan A."/>
            <person name="Saleena L.M."/>
        </authorList>
    </citation>
    <scope>NUCLEOTIDE SEQUENCE [LARGE SCALE GENOMIC DNA]</scope>
    <source>
        <strain evidence="3 4">LM102</strain>
    </source>
</reference>
<dbReference type="RefSeq" id="WP_208651562.1">
    <property type="nucleotide sequence ID" value="NZ_CP036528.1"/>
</dbReference>
<feature type="transmembrane region" description="Helical" evidence="1">
    <location>
        <begin position="91"/>
        <end position="112"/>
    </location>
</feature>
<dbReference type="Proteomes" id="UP000291151">
    <property type="component" value="Chromosome"/>
</dbReference>